<keyword evidence="1" id="KW-0378">Hydrolase</keyword>
<gene>
    <name evidence="2" type="ORF">DI525_08200</name>
</gene>
<dbReference type="InterPro" id="IPR029058">
    <property type="entry name" value="AB_hydrolase_fold"/>
</dbReference>
<reference evidence="2 3" key="1">
    <citation type="submission" date="2017-08" db="EMBL/GenBank/DDBJ databases">
        <title>Infants hospitalized years apart are colonized by the same room-sourced microbial strains.</title>
        <authorList>
            <person name="Brooks B."/>
            <person name="Olm M.R."/>
            <person name="Firek B.A."/>
            <person name="Baker R."/>
            <person name="Thomas B.C."/>
            <person name="Morowitz M.J."/>
            <person name="Banfield J.F."/>
        </authorList>
    </citation>
    <scope>NUCLEOTIDE SEQUENCE [LARGE SCALE GENOMIC DNA]</scope>
    <source>
        <strain evidence="2">S2_003_000_R1_3</strain>
    </source>
</reference>
<dbReference type="RefSeq" id="WP_368665387.1">
    <property type="nucleotide sequence ID" value="NZ_CAKZHK010000010.1"/>
</dbReference>
<evidence type="ECO:0008006" key="4">
    <source>
        <dbReference type="Google" id="ProtNLM"/>
    </source>
</evidence>
<proteinExistence type="predicted"/>
<dbReference type="InterPro" id="IPR000675">
    <property type="entry name" value="Cutinase/axe"/>
</dbReference>
<dbReference type="Pfam" id="PF01083">
    <property type="entry name" value="Cutinase"/>
    <property type="match status" value="1"/>
</dbReference>
<dbReference type="Gene3D" id="3.40.50.1820">
    <property type="entry name" value="alpha/beta hydrolase"/>
    <property type="match status" value="1"/>
</dbReference>
<dbReference type="EMBL" id="QFRA01000023">
    <property type="protein sequence ID" value="PZR04057.1"/>
    <property type="molecule type" value="Genomic_DNA"/>
</dbReference>
<dbReference type="SUPFAM" id="SSF53474">
    <property type="entry name" value="alpha/beta-Hydrolases"/>
    <property type="match status" value="1"/>
</dbReference>
<name>A0A2W5SQZ7_9CORY</name>
<dbReference type="AlphaFoldDB" id="A0A2W5SQZ7"/>
<sequence>MCRSWGQTPVRTRQLPHYSDIPQYFALSNANNKVYTLPYDSVLTPYTQTYRETRDSGVSQAENLIKKIDSQCPNTRFHFYGYSEGADIASHLVNSIAEGWPHQQRPTRILSHAR</sequence>
<evidence type="ECO:0000313" key="2">
    <source>
        <dbReference type="EMBL" id="PZR04057.1"/>
    </source>
</evidence>
<evidence type="ECO:0000313" key="3">
    <source>
        <dbReference type="Proteomes" id="UP000249432"/>
    </source>
</evidence>
<protein>
    <recommendedName>
        <fullName evidence="4">PE-PPE domain-containing protein</fullName>
    </recommendedName>
</protein>
<accession>A0A2W5SQZ7</accession>
<organism evidence="2 3">
    <name type="scientific">Corynebacterium kroppenstedtii</name>
    <dbReference type="NCBI Taxonomy" id="161879"/>
    <lineage>
        <taxon>Bacteria</taxon>
        <taxon>Bacillati</taxon>
        <taxon>Actinomycetota</taxon>
        <taxon>Actinomycetes</taxon>
        <taxon>Mycobacteriales</taxon>
        <taxon>Corynebacteriaceae</taxon>
        <taxon>Corynebacterium</taxon>
    </lineage>
</organism>
<comment type="caution">
    <text evidence="2">The sequence shown here is derived from an EMBL/GenBank/DDBJ whole genome shotgun (WGS) entry which is preliminary data.</text>
</comment>
<evidence type="ECO:0000256" key="1">
    <source>
        <dbReference type="ARBA" id="ARBA00022801"/>
    </source>
</evidence>
<dbReference type="Proteomes" id="UP000249432">
    <property type="component" value="Unassembled WGS sequence"/>
</dbReference>
<dbReference type="GO" id="GO:0016787">
    <property type="term" value="F:hydrolase activity"/>
    <property type="evidence" value="ECO:0007669"/>
    <property type="project" value="UniProtKB-KW"/>
</dbReference>